<protein>
    <submittedName>
        <fullName evidence="3">Uncharacterized protein</fullName>
    </submittedName>
</protein>
<evidence type="ECO:0000256" key="1">
    <source>
        <dbReference type="SAM" id="MobiDB-lite"/>
    </source>
</evidence>
<gene>
    <name evidence="3" type="ORF">LG34_09865</name>
</gene>
<keyword evidence="2" id="KW-0472">Membrane</keyword>
<feature type="compositionally biased region" description="Acidic residues" evidence="1">
    <location>
        <begin position="47"/>
        <end position="60"/>
    </location>
</feature>
<name>A0A2V1JQJ8_EUBRA</name>
<dbReference type="EMBL" id="JRFU01000106">
    <property type="protein sequence ID" value="PWE86476.1"/>
    <property type="molecule type" value="Genomic_DNA"/>
</dbReference>
<reference evidence="3 4" key="1">
    <citation type="submission" date="2014-09" db="EMBL/GenBank/DDBJ databases">
        <title>Butyrate-producing bacteria isolated from human gut.</title>
        <authorList>
            <person name="Zhang Q."/>
            <person name="Zhao L."/>
        </authorList>
    </citation>
    <scope>NUCLEOTIDE SEQUENCE [LARGE SCALE GENOMIC DNA]</scope>
    <source>
        <strain evidence="3 4">21</strain>
    </source>
</reference>
<proteinExistence type="predicted"/>
<dbReference type="AlphaFoldDB" id="A0A2V1JQJ8"/>
<organism evidence="3 4">
    <name type="scientific">Eubacterium ramulus</name>
    <dbReference type="NCBI Taxonomy" id="39490"/>
    <lineage>
        <taxon>Bacteria</taxon>
        <taxon>Bacillati</taxon>
        <taxon>Bacillota</taxon>
        <taxon>Clostridia</taxon>
        <taxon>Eubacteriales</taxon>
        <taxon>Eubacteriaceae</taxon>
        <taxon>Eubacterium</taxon>
    </lineage>
</organism>
<dbReference type="Proteomes" id="UP000245288">
    <property type="component" value="Unassembled WGS sequence"/>
</dbReference>
<feature type="region of interest" description="Disordered" evidence="1">
    <location>
        <begin position="41"/>
        <end position="60"/>
    </location>
</feature>
<accession>A0A2V1JQJ8</accession>
<evidence type="ECO:0000313" key="4">
    <source>
        <dbReference type="Proteomes" id="UP000245288"/>
    </source>
</evidence>
<keyword evidence="2" id="KW-0812">Transmembrane</keyword>
<evidence type="ECO:0000256" key="2">
    <source>
        <dbReference type="SAM" id="Phobius"/>
    </source>
</evidence>
<dbReference type="RefSeq" id="WP_109215855.1">
    <property type="nucleotide sequence ID" value="NZ_JRFU01000106.1"/>
</dbReference>
<comment type="caution">
    <text evidence="3">The sequence shown here is derived from an EMBL/GenBank/DDBJ whole genome shotgun (WGS) entry which is preliminary data.</text>
</comment>
<sequence>MKDYFRNLSTTIQNLDNAQCITIMFIAGALAIVMMNKHTDSDSTDLAIDDSTDSNEDTNQ</sequence>
<keyword evidence="2" id="KW-1133">Transmembrane helix</keyword>
<keyword evidence="4" id="KW-1185">Reference proteome</keyword>
<feature type="transmembrane region" description="Helical" evidence="2">
    <location>
        <begin position="20"/>
        <end position="36"/>
    </location>
</feature>
<evidence type="ECO:0000313" key="3">
    <source>
        <dbReference type="EMBL" id="PWE86476.1"/>
    </source>
</evidence>